<keyword evidence="10" id="KW-0539">Nucleus</keyword>
<evidence type="ECO:0000256" key="6">
    <source>
        <dbReference type="ARBA" id="ARBA00022763"/>
    </source>
</evidence>
<organism evidence="12 13">
    <name type="scientific">Pholiota conissans</name>
    <dbReference type="NCBI Taxonomy" id="109636"/>
    <lineage>
        <taxon>Eukaryota</taxon>
        <taxon>Fungi</taxon>
        <taxon>Dikarya</taxon>
        <taxon>Basidiomycota</taxon>
        <taxon>Agaricomycotina</taxon>
        <taxon>Agaricomycetes</taxon>
        <taxon>Agaricomycetidae</taxon>
        <taxon>Agaricales</taxon>
        <taxon>Agaricineae</taxon>
        <taxon>Strophariaceae</taxon>
        <taxon>Pholiota</taxon>
    </lineage>
</organism>
<dbReference type="SUPFAM" id="SSF56219">
    <property type="entry name" value="DNase I-like"/>
    <property type="match status" value="1"/>
</dbReference>
<comment type="cofactor">
    <cofactor evidence="1">
        <name>Mn(2+)</name>
        <dbReference type="ChEBI" id="CHEBI:29035"/>
    </cofactor>
</comment>
<comment type="caution">
    <text evidence="12">The sequence shown here is derived from an EMBL/GenBank/DDBJ whole genome shotgun (WGS) entry which is preliminary data.</text>
</comment>
<sequence>MNRASDSSSEISASQLATQTVLGQSAVFIYNEITDNWDPKRLHCKDDTESTPEISSSFKVLSWNVDFTGRSRLERLSALLSHLQTTIIDPSSTYAQESNIPIDLPIILLQEIHCTCFPALLAHLMVRKHYALTSISSATWSHRFARYGLVTLIPLGLTQFVENVFRCPFTNSTMGRDALFVDFRMHPEKLIRIATTHLESLRGASDEKRPVQLGIITNFLRAPEVYGGLVGGDMNPIGPLDEGLTESLGLVDAWIATRQLVAPGTDSEGEEGHTWGYQPLNRFPPRRLDKFLLTGNLRASEMVRLGVGLKVKVSVTDMKTGNSTERVVWATDHYGLLVKINVV</sequence>
<dbReference type="GO" id="GO:0070260">
    <property type="term" value="F:5'-tyrosyl-DNA phosphodiesterase activity"/>
    <property type="evidence" value="ECO:0007669"/>
    <property type="project" value="TreeGrafter"/>
</dbReference>
<evidence type="ECO:0000256" key="8">
    <source>
        <dbReference type="ARBA" id="ARBA00022842"/>
    </source>
</evidence>
<keyword evidence="8" id="KW-0460">Magnesium</keyword>
<dbReference type="EMBL" id="MU155135">
    <property type="protein sequence ID" value="KAF9485438.1"/>
    <property type="molecule type" value="Genomic_DNA"/>
</dbReference>
<keyword evidence="9" id="KW-0234">DNA repair</keyword>
<protein>
    <recommendedName>
        <fullName evidence="11">Endonuclease/exonuclease/phosphatase domain-containing protein</fullName>
    </recommendedName>
</protein>
<evidence type="ECO:0000256" key="3">
    <source>
        <dbReference type="ARBA" id="ARBA00004322"/>
    </source>
</evidence>
<name>A0A9P6D787_9AGAR</name>
<dbReference type="CDD" id="cd09080">
    <property type="entry name" value="TDP2"/>
    <property type="match status" value="1"/>
</dbReference>
<evidence type="ECO:0000256" key="2">
    <source>
        <dbReference type="ARBA" id="ARBA00001946"/>
    </source>
</evidence>
<dbReference type="PANTHER" id="PTHR15822">
    <property type="entry name" value="TRAF AND TNF RECEPTOR-ASSOCIATED PROTEIN"/>
    <property type="match status" value="1"/>
</dbReference>
<dbReference type="GO" id="GO:0003697">
    <property type="term" value="F:single-stranded DNA binding"/>
    <property type="evidence" value="ECO:0007669"/>
    <property type="project" value="TreeGrafter"/>
</dbReference>
<evidence type="ECO:0000313" key="13">
    <source>
        <dbReference type="Proteomes" id="UP000807469"/>
    </source>
</evidence>
<comment type="cofactor">
    <cofactor evidence="2">
        <name>Mg(2+)</name>
        <dbReference type="ChEBI" id="CHEBI:18420"/>
    </cofactor>
</comment>
<keyword evidence="13" id="KW-1185">Reference proteome</keyword>
<keyword evidence="4" id="KW-0540">Nuclease</keyword>
<evidence type="ECO:0000259" key="11">
    <source>
        <dbReference type="Pfam" id="PF03372"/>
    </source>
</evidence>
<dbReference type="InterPro" id="IPR051547">
    <property type="entry name" value="TDP2-like"/>
</dbReference>
<reference evidence="12" key="1">
    <citation type="submission" date="2020-11" db="EMBL/GenBank/DDBJ databases">
        <authorList>
            <consortium name="DOE Joint Genome Institute"/>
            <person name="Ahrendt S."/>
            <person name="Riley R."/>
            <person name="Andreopoulos W."/>
            <person name="Labutti K."/>
            <person name="Pangilinan J."/>
            <person name="Ruiz-Duenas F.J."/>
            <person name="Barrasa J.M."/>
            <person name="Sanchez-Garcia M."/>
            <person name="Camarero S."/>
            <person name="Miyauchi S."/>
            <person name="Serrano A."/>
            <person name="Linde D."/>
            <person name="Babiker R."/>
            <person name="Drula E."/>
            <person name="Ayuso-Fernandez I."/>
            <person name="Pacheco R."/>
            <person name="Padilla G."/>
            <person name="Ferreira P."/>
            <person name="Barriuso J."/>
            <person name="Kellner H."/>
            <person name="Castanera R."/>
            <person name="Alfaro M."/>
            <person name="Ramirez L."/>
            <person name="Pisabarro A.G."/>
            <person name="Kuo A."/>
            <person name="Tritt A."/>
            <person name="Lipzen A."/>
            <person name="He G."/>
            <person name="Yan M."/>
            <person name="Ng V."/>
            <person name="Cullen D."/>
            <person name="Martin F."/>
            <person name="Rosso M.-N."/>
            <person name="Henrissat B."/>
            <person name="Hibbett D."/>
            <person name="Martinez A.T."/>
            <person name="Grigoriev I.V."/>
        </authorList>
    </citation>
    <scope>NUCLEOTIDE SEQUENCE</scope>
    <source>
        <strain evidence="12">CIRM-BRFM 674</strain>
    </source>
</reference>
<evidence type="ECO:0000256" key="1">
    <source>
        <dbReference type="ARBA" id="ARBA00001936"/>
    </source>
</evidence>
<keyword evidence="6" id="KW-0227">DNA damage</keyword>
<evidence type="ECO:0000256" key="10">
    <source>
        <dbReference type="ARBA" id="ARBA00023242"/>
    </source>
</evidence>
<dbReference type="GO" id="GO:0006302">
    <property type="term" value="P:double-strand break repair"/>
    <property type="evidence" value="ECO:0007669"/>
    <property type="project" value="TreeGrafter"/>
</dbReference>
<comment type="subcellular location">
    <subcellularLocation>
        <location evidence="3">Nucleus</location>
        <location evidence="3">PML body</location>
    </subcellularLocation>
</comment>
<keyword evidence="5" id="KW-0479">Metal-binding</keyword>
<evidence type="ECO:0000256" key="5">
    <source>
        <dbReference type="ARBA" id="ARBA00022723"/>
    </source>
</evidence>
<feature type="domain" description="Endonuclease/exonuclease/phosphatase" evidence="11">
    <location>
        <begin position="61"/>
        <end position="333"/>
    </location>
</feature>
<dbReference type="GO" id="GO:0004518">
    <property type="term" value="F:nuclease activity"/>
    <property type="evidence" value="ECO:0007669"/>
    <property type="project" value="UniProtKB-KW"/>
</dbReference>
<dbReference type="OrthoDB" id="9975959at2759"/>
<dbReference type="Proteomes" id="UP000807469">
    <property type="component" value="Unassembled WGS sequence"/>
</dbReference>
<evidence type="ECO:0000256" key="9">
    <source>
        <dbReference type="ARBA" id="ARBA00023204"/>
    </source>
</evidence>
<dbReference type="InterPro" id="IPR036691">
    <property type="entry name" value="Endo/exonu/phosph_ase_sf"/>
</dbReference>
<dbReference type="Gene3D" id="3.60.10.10">
    <property type="entry name" value="Endonuclease/exonuclease/phosphatase"/>
    <property type="match status" value="1"/>
</dbReference>
<evidence type="ECO:0000256" key="4">
    <source>
        <dbReference type="ARBA" id="ARBA00022722"/>
    </source>
</evidence>
<dbReference type="InterPro" id="IPR005135">
    <property type="entry name" value="Endo/exonuclease/phosphatase"/>
</dbReference>
<dbReference type="GO" id="GO:0046872">
    <property type="term" value="F:metal ion binding"/>
    <property type="evidence" value="ECO:0007669"/>
    <property type="project" value="UniProtKB-KW"/>
</dbReference>
<dbReference type="GO" id="GO:0005634">
    <property type="term" value="C:nucleus"/>
    <property type="evidence" value="ECO:0007669"/>
    <property type="project" value="UniProtKB-SubCell"/>
</dbReference>
<dbReference type="AlphaFoldDB" id="A0A9P6D787"/>
<evidence type="ECO:0000313" key="12">
    <source>
        <dbReference type="EMBL" id="KAF9485438.1"/>
    </source>
</evidence>
<gene>
    <name evidence="12" type="ORF">BDN70DRAFT_871084</name>
</gene>
<proteinExistence type="predicted"/>
<dbReference type="PANTHER" id="PTHR15822:SF4">
    <property type="entry name" value="TYROSYL-DNA PHOSPHODIESTERASE 2"/>
    <property type="match status" value="1"/>
</dbReference>
<keyword evidence="7" id="KW-0378">Hydrolase</keyword>
<dbReference type="GO" id="GO:0005737">
    <property type="term" value="C:cytoplasm"/>
    <property type="evidence" value="ECO:0007669"/>
    <property type="project" value="TreeGrafter"/>
</dbReference>
<accession>A0A9P6D787</accession>
<evidence type="ECO:0000256" key="7">
    <source>
        <dbReference type="ARBA" id="ARBA00022801"/>
    </source>
</evidence>
<dbReference type="Pfam" id="PF03372">
    <property type="entry name" value="Exo_endo_phos"/>
    <property type="match status" value="1"/>
</dbReference>